<evidence type="ECO:0000313" key="2">
    <source>
        <dbReference type="Proteomes" id="UP000318405"/>
    </source>
</evidence>
<protein>
    <submittedName>
        <fullName evidence="1">DUF4089 domain-containing protein</fullName>
    </submittedName>
</protein>
<organism evidence="1 2">
    <name type="scientific">Verticiella sediminum</name>
    <dbReference type="NCBI Taxonomy" id="1247510"/>
    <lineage>
        <taxon>Bacteria</taxon>
        <taxon>Pseudomonadati</taxon>
        <taxon>Pseudomonadota</taxon>
        <taxon>Betaproteobacteria</taxon>
        <taxon>Burkholderiales</taxon>
        <taxon>Alcaligenaceae</taxon>
        <taxon>Verticiella</taxon>
    </lineage>
</organism>
<name>A0A556AJS7_9BURK</name>
<dbReference type="RefSeq" id="WP_143949397.1">
    <property type="nucleotide sequence ID" value="NZ_BAABMB010000001.1"/>
</dbReference>
<dbReference type="EMBL" id="VLTJ01000029">
    <property type="protein sequence ID" value="TSH93136.1"/>
    <property type="molecule type" value="Genomic_DNA"/>
</dbReference>
<gene>
    <name evidence="1" type="ORF">FOZ76_16735</name>
</gene>
<comment type="caution">
    <text evidence="1">The sequence shown here is derived from an EMBL/GenBank/DDBJ whole genome shotgun (WGS) entry which is preliminary data.</text>
</comment>
<sequence>MQDDPILNYVQTAAALLDIPLDAGRAQRVAEHFARTAAMAATLEAVPMAVEDEPAEVYRPAPFPDAGAA</sequence>
<dbReference type="AlphaFoldDB" id="A0A556AJS7"/>
<dbReference type="InterPro" id="IPR025148">
    <property type="entry name" value="AtzG-like"/>
</dbReference>
<keyword evidence="2" id="KW-1185">Reference proteome</keyword>
<dbReference type="Pfam" id="PF13318">
    <property type="entry name" value="AtzG-like"/>
    <property type="match status" value="1"/>
</dbReference>
<dbReference type="Proteomes" id="UP000318405">
    <property type="component" value="Unassembled WGS sequence"/>
</dbReference>
<accession>A0A556AJS7</accession>
<evidence type="ECO:0000313" key="1">
    <source>
        <dbReference type="EMBL" id="TSH93136.1"/>
    </source>
</evidence>
<proteinExistence type="predicted"/>
<reference evidence="1 2" key="1">
    <citation type="submission" date="2019-07" db="EMBL/GenBank/DDBJ databases">
        <title>Qingshengfaniella alkalisoli gen. nov., sp. nov., isolated from saline soil.</title>
        <authorList>
            <person name="Xu L."/>
            <person name="Huang X.-X."/>
            <person name="Sun J.-Q."/>
        </authorList>
    </citation>
    <scope>NUCLEOTIDE SEQUENCE [LARGE SCALE GENOMIC DNA]</scope>
    <source>
        <strain evidence="1 2">DSM 27279</strain>
    </source>
</reference>